<reference evidence="1 2" key="1">
    <citation type="submission" date="2020-08" db="EMBL/GenBank/DDBJ databases">
        <title>The Agave Microbiome: Exploring the role of microbial communities in plant adaptations to desert environments.</title>
        <authorList>
            <person name="Partida-Martinez L.P."/>
        </authorList>
    </citation>
    <scope>NUCLEOTIDE SEQUENCE [LARGE SCALE GENOMIC DNA]</scope>
    <source>
        <strain evidence="1 2">AT3.2</strain>
    </source>
</reference>
<dbReference type="Proteomes" id="UP000540787">
    <property type="component" value="Unassembled WGS sequence"/>
</dbReference>
<proteinExistence type="predicted"/>
<gene>
    <name evidence="1" type="ORF">HD842_003129</name>
</gene>
<keyword evidence="2" id="KW-1185">Reference proteome</keyword>
<evidence type="ECO:0000313" key="1">
    <source>
        <dbReference type="EMBL" id="MBB6134971.1"/>
    </source>
</evidence>
<protein>
    <submittedName>
        <fullName evidence="1">Uncharacterized protein</fullName>
    </submittedName>
</protein>
<dbReference type="EMBL" id="JACHBX010000003">
    <property type="protein sequence ID" value="MBB6134971.1"/>
    <property type="molecule type" value="Genomic_DNA"/>
</dbReference>
<dbReference type="AlphaFoldDB" id="A0A7W9X1X3"/>
<organism evidence="1 2">
    <name type="scientific">Massilia aurea</name>
    <dbReference type="NCBI Taxonomy" id="373040"/>
    <lineage>
        <taxon>Bacteria</taxon>
        <taxon>Pseudomonadati</taxon>
        <taxon>Pseudomonadota</taxon>
        <taxon>Betaproteobacteria</taxon>
        <taxon>Burkholderiales</taxon>
        <taxon>Oxalobacteraceae</taxon>
        <taxon>Telluria group</taxon>
        <taxon>Massilia</taxon>
    </lineage>
</organism>
<name>A0A7W9X1X3_9BURK</name>
<accession>A0A7W9X1X3</accession>
<comment type="caution">
    <text evidence="1">The sequence shown here is derived from an EMBL/GenBank/DDBJ whole genome shotgun (WGS) entry which is preliminary data.</text>
</comment>
<evidence type="ECO:0000313" key="2">
    <source>
        <dbReference type="Proteomes" id="UP000540787"/>
    </source>
</evidence>
<sequence>MTVTSRCNNAGPLGRRIPTRPFAALLVRLLRRR</sequence>